<sequence>MTYTVDVQSTSRYPAALARAAAAAANQTMTHLAVADGAAVTLLLTDDEYVQELNRHYRGEDQPTDVLSFPAGDPLPGSEELLDYLGDIAIAVPFAQRQAEAAGHSLEAEVQLLAVHGVLHLLGHDHLDPAEKTAMWQAQAEVLQLLGLAAIRPTESEHDA</sequence>
<dbReference type="GO" id="GO:0004521">
    <property type="term" value="F:RNA endonuclease activity"/>
    <property type="evidence" value="ECO:0007669"/>
    <property type="project" value="UniProtKB-UniRule"/>
</dbReference>
<dbReference type="GO" id="GO:0008270">
    <property type="term" value="F:zinc ion binding"/>
    <property type="evidence" value="ECO:0007669"/>
    <property type="project" value="UniProtKB-UniRule"/>
</dbReference>
<feature type="binding site" evidence="9">
    <location>
        <position position="126"/>
    </location>
    <ligand>
        <name>Zn(2+)</name>
        <dbReference type="ChEBI" id="CHEBI:29105"/>
        <note>catalytic</note>
    </ligand>
</feature>
<dbReference type="SUPFAM" id="SSF55486">
    <property type="entry name" value="Metalloproteases ('zincins'), catalytic domain"/>
    <property type="match status" value="1"/>
</dbReference>
<accession>A0A160SZS9</accession>
<feature type="binding site" evidence="9">
    <location>
        <position position="116"/>
    </location>
    <ligand>
        <name>Zn(2+)</name>
        <dbReference type="ChEBI" id="CHEBI:29105"/>
        <note>catalytic</note>
    </ligand>
</feature>
<reference evidence="10" key="1">
    <citation type="submission" date="2016-01" db="EMBL/GenBank/DDBJ databases">
        <authorList>
            <person name="Mcilroy J.S."/>
            <person name="Karst M S."/>
            <person name="Albertsen M."/>
        </authorList>
    </citation>
    <scope>NUCLEOTIDE SEQUENCE</scope>
    <source>
        <strain evidence="10">Cfx-K</strain>
    </source>
</reference>
<keyword evidence="8 9" id="KW-0862">Zinc</keyword>
<dbReference type="PANTHER" id="PTHR46986">
    <property type="entry name" value="ENDORIBONUCLEASE YBEY, CHLOROPLASTIC"/>
    <property type="match status" value="1"/>
</dbReference>
<evidence type="ECO:0000256" key="2">
    <source>
        <dbReference type="ARBA" id="ARBA00022517"/>
    </source>
</evidence>
<dbReference type="GO" id="GO:0005737">
    <property type="term" value="C:cytoplasm"/>
    <property type="evidence" value="ECO:0007669"/>
    <property type="project" value="UniProtKB-SubCell"/>
</dbReference>
<dbReference type="OrthoDB" id="9807740at2"/>
<keyword evidence="6 9" id="KW-0255">Endonuclease</keyword>
<dbReference type="InterPro" id="IPR023091">
    <property type="entry name" value="MetalPrtase_cat_dom_sf_prd"/>
</dbReference>
<organism evidence="10 11">
    <name type="scientific">Candidatus Promineifilum breve</name>
    <dbReference type="NCBI Taxonomy" id="1806508"/>
    <lineage>
        <taxon>Bacteria</taxon>
        <taxon>Bacillati</taxon>
        <taxon>Chloroflexota</taxon>
        <taxon>Ardenticatenia</taxon>
        <taxon>Candidatus Promineifilales</taxon>
        <taxon>Candidatus Promineifilaceae</taxon>
        <taxon>Candidatus Promineifilum</taxon>
    </lineage>
</organism>
<gene>
    <name evidence="9 10" type="primary">ybeY</name>
    <name evidence="10" type="ORF">CFX0092_A0368</name>
</gene>
<evidence type="ECO:0000256" key="6">
    <source>
        <dbReference type="ARBA" id="ARBA00022759"/>
    </source>
</evidence>
<evidence type="ECO:0000256" key="9">
    <source>
        <dbReference type="HAMAP-Rule" id="MF_00009"/>
    </source>
</evidence>
<evidence type="ECO:0000256" key="8">
    <source>
        <dbReference type="ARBA" id="ARBA00022833"/>
    </source>
</evidence>
<dbReference type="GO" id="GO:0006364">
    <property type="term" value="P:rRNA processing"/>
    <property type="evidence" value="ECO:0007669"/>
    <property type="project" value="UniProtKB-UniRule"/>
</dbReference>
<keyword evidence="9" id="KW-0963">Cytoplasm</keyword>
<evidence type="ECO:0000256" key="3">
    <source>
        <dbReference type="ARBA" id="ARBA00022552"/>
    </source>
</evidence>
<dbReference type="GO" id="GO:0004222">
    <property type="term" value="F:metalloendopeptidase activity"/>
    <property type="evidence" value="ECO:0007669"/>
    <property type="project" value="InterPro"/>
</dbReference>
<comment type="function">
    <text evidence="9">Single strand-specific metallo-endoribonuclease involved in late-stage 70S ribosome quality control and in maturation of the 3' terminus of the 16S rRNA.</text>
</comment>
<comment type="subcellular location">
    <subcellularLocation>
        <location evidence="9">Cytoplasm</location>
    </subcellularLocation>
</comment>
<dbReference type="RefSeq" id="WP_095041887.1">
    <property type="nucleotide sequence ID" value="NZ_LN890655.1"/>
</dbReference>
<evidence type="ECO:0000256" key="7">
    <source>
        <dbReference type="ARBA" id="ARBA00022801"/>
    </source>
</evidence>
<name>A0A160SZS9_9CHLR</name>
<dbReference type="Pfam" id="PF02130">
    <property type="entry name" value="YbeY"/>
    <property type="match status" value="1"/>
</dbReference>
<dbReference type="EMBL" id="LN890655">
    <property type="protein sequence ID" value="CUS02249.2"/>
    <property type="molecule type" value="Genomic_DNA"/>
</dbReference>
<keyword evidence="4 9" id="KW-0540">Nuclease</keyword>
<keyword evidence="2 9" id="KW-0690">Ribosome biogenesis</keyword>
<dbReference type="PROSITE" id="PS01306">
    <property type="entry name" value="UPF0054"/>
    <property type="match status" value="1"/>
</dbReference>
<evidence type="ECO:0000313" key="10">
    <source>
        <dbReference type="EMBL" id="CUS02249.2"/>
    </source>
</evidence>
<evidence type="ECO:0000313" key="11">
    <source>
        <dbReference type="Proteomes" id="UP000215027"/>
    </source>
</evidence>
<dbReference type="HAMAP" id="MF_00009">
    <property type="entry name" value="Endoribonucl_YbeY"/>
    <property type="match status" value="1"/>
</dbReference>
<dbReference type="Proteomes" id="UP000215027">
    <property type="component" value="Chromosome I"/>
</dbReference>
<dbReference type="KEGG" id="pbf:CFX0092_A0368"/>
<comment type="similarity">
    <text evidence="1 9">Belongs to the endoribonuclease YbeY family.</text>
</comment>
<evidence type="ECO:0000256" key="1">
    <source>
        <dbReference type="ARBA" id="ARBA00010875"/>
    </source>
</evidence>
<keyword evidence="3 9" id="KW-0698">rRNA processing</keyword>
<dbReference type="EC" id="3.1.-.-" evidence="9"/>
<evidence type="ECO:0000256" key="5">
    <source>
        <dbReference type="ARBA" id="ARBA00022723"/>
    </source>
</evidence>
<keyword evidence="5 9" id="KW-0479">Metal-binding</keyword>
<feature type="binding site" evidence="9">
    <location>
        <position position="120"/>
    </location>
    <ligand>
        <name>Zn(2+)</name>
        <dbReference type="ChEBI" id="CHEBI:29105"/>
        <note>catalytic</note>
    </ligand>
</feature>
<keyword evidence="7 9" id="KW-0378">Hydrolase</keyword>
<dbReference type="InterPro" id="IPR020549">
    <property type="entry name" value="YbeY_CS"/>
</dbReference>
<keyword evidence="11" id="KW-1185">Reference proteome</keyword>
<protein>
    <recommendedName>
        <fullName evidence="9">Endoribonuclease YbeY</fullName>
        <ecNumber evidence="9">3.1.-.-</ecNumber>
    </recommendedName>
</protein>
<dbReference type="NCBIfam" id="TIGR00043">
    <property type="entry name" value="rRNA maturation RNase YbeY"/>
    <property type="match status" value="1"/>
</dbReference>
<dbReference type="Gene3D" id="3.40.390.30">
    <property type="entry name" value="Metalloproteases ('zincins'), catalytic domain"/>
    <property type="match status" value="1"/>
</dbReference>
<comment type="cofactor">
    <cofactor evidence="9">
        <name>Zn(2+)</name>
        <dbReference type="ChEBI" id="CHEBI:29105"/>
    </cofactor>
    <text evidence="9">Binds 1 zinc ion.</text>
</comment>
<proteinExistence type="inferred from homology"/>
<dbReference type="AlphaFoldDB" id="A0A160SZS9"/>
<dbReference type="InterPro" id="IPR002036">
    <property type="entry name" value="YbeY"/>
</dbReference>
<evidence type="ECO:0000256" key="4">
    <source>
        <dbReference type="ARBA" id="ARBA00022722"/>
    </source>
</evidence>
<dbReference type="PANTHER" id="PTHR46986:SF1">
    <property type="entry name" value="ENDORIBONUCLEASE YBEY, CHLOROPLASTIC"/>
    <property type="match status" value="1"/>
</dbReference>